<dbReference type="STRING" id="225324.SAMN02745126_05270"/>
<gene>
    <name evidence="3" type="ORF">SAMN02745126_05270</name>
</gene>
<evidence type="ECO:0000313" key="4">
    <source>
        <dbReference type="Proteomes" id="UP000190092"/>
    </source>
</evidence>
<keyword evidence="4" id="KW-1185">Reference proteome</keyword>
<feature type="chain" id="PRO_5012097533" description="DUF4136 domain-containing protein" evidence="2">
    <location>
        <begin position="21"/>
        <end position="193"/>
    </location>
</feature>
<evidence type="ECO:0000256" key="2">
    <source>
        <dbReference type="SAM" id="SignalP"/>
    </source>
</evidence>
<sequence>MRTMTIVMLASALAAGTAVAQAPPKLGQLEIKAYEKIPKTKTAVQLTNDTALGRHLRGQVMQELANRGNDVGFSGGNVMRMDVTFLDLLGQGGSGGQEMIGGQPSYAESGANPRPQTPANRVQRRDLIDIPKSGSSLRIGLTLYNVTTGKVMWAATSSCPADGGTVQRVGDAMVDAIFRAADRSQVADAGCPL</sequence>
<dbReference type="Proteomes" id="UP000190092">
    <property type="component" value="Unassembled WGS sequence"/>
</dbReference>
<dbReference type="AlphaFoldDB" id="A0A1T4SWJ2"/>
<organism evidence="3 4">
    <name type="scientific">Enhydrobacter aerosaccus</name>
    <dbReference type="NCBI Taxonomy" id="225324"/>
    <lineage>
        <taxon>Bacteria</taxon>
        <taxon>Pseudomonadati</taxon>
        <taxon>Pseudomonadota</taxon>
        <taxon>Alphaproteobacteria</taxon>
        <taxon>Hyphomicrobiales</taxon>
        <taxon>Enhydrobacter</taxon>
    </lineage>
</organism>
<proteinExistence type="predicted"/>
<name>A0A1T4SWJ2_9HYPH</name>
<feature type="signal peptide" evidence="2">
    <location>
        <begin position="1"/>
        <end position="20"/>
    </location>
</feature>
<evidence type="ECO:0008006" key="5">
    <source>
        <dbReference type="Google" id="ProtNLM"/>
    </source>
</evidence>
<dbReference type="EMBL" id="FUWJ01000010">
    <property type="protein sequence ID" value="SKA32529.1"/>
    <property type="molecule type" value="Genomic_DNA"/>
</dbReference>
<accession>A0A1T4SWJ2</accession>
<evidence type="ECO:0000256" key="1">
    <source>
        <dbReference type="SAM" id="MobiDB-lite"/>
    </source>
</evidence>
<feature type="region of interest" description="Disordered" evidence="1">
    <location>
        <begin position="97"/>
        <end position="125"/>
    </location>
</feature>
<protein>
    <recommendedName>
        <fullName evidence="5">DUF4136 domain-containing protein</fullName>
    </recommendedName>
</protein>
<reference evidence="4" key="1">
    <citation type="submission" date="2017-02" db="EMBL/GenBank/DDBJ databases">
        <authorList>
            <person name="Varghese N."/>
            <person name="Submissions S."/>
        </authorList>
    </citation>
    <scope>NUCLEOTIDE SEQUENCE [LARGE SCALE GENOMIC DNA]</scope>
    <source>
        <strain evidence="4">ATCC 27094</strain>
    </source>
</reference>
<evidence type="ECO:0000313" key="3">
    <source>
        <dbReference type="EMBL" id="SKA32529.1"/>
    </source>
</evidence>
<keyword evidence="2" id="KW-0732">Signal</keyword>